<dbReference type="EMBL" id="JAHUTJ010068623">
    <property type="protein sequence ID" value="MED6291660.1"/>
    <property type="molecule type" value="Genomic_DNA"/>
</dbReference>
<comment type="caution">
    <text evidence="2">The sequence shown here is derived from an EMBL/GenBank/DDBJ whole genome shotgun (WGS) entry which is preliminary data.</text>
</comment>
<reference evidence="2 3" key="1">
    <citation type="submission" date="2021-06" db="EMBL/GenBank/DDBJ databases">
        <authorList>
            <person name="Palmer J.M."/>
        </authorList>
    </citation>
    <scope>NUCLEOTIDE SEQUENCE [LARGE SCALE GENOMIC DNA]</scope>
    <source>
        <strain evidence="2 3">CL_MEX2019</strain>
        <tissue evidence="2">Muscle</tissue>
    </source>
</reference>
<organism evidence="2 3">
    <name type="scientific">Characodon lateralis</name>
    <dbReference type="NCBI Taxonomy" id="208331"/>
    <lineage>
        <taxon>Eukaryota</taxon>
        <taxon>Metazoa</taxon>
        <taxon>Chordata</taxon>
        <taxon>Craniata</taxon>
        <taxon>Vertebrata</taxon>
        <taxon>Euteleostomi</taxon>
        <taxon>Actinopterygii</taxon>
        <taxon>Neopterygii</taxon>
        <taxon>Teleostei</taxon>
        <taxon>Neoteleostei</taxon>
        <taxon>Acanthomorphata</taxon>
        <taxon>Ovalentaria</taxon>
        <taxon>Atherinomorphae</taxon>
        <taxon>Cyprinodontiformes</taxon>
        <taxon>Goodeidae</taxon>
        <taxon>Characodon</taxon>
    </lineage>
</organism>
<evidence type="ECO:0000313" key="2">
    <source>
        <dbReference type="EMBL" id="MED6291660.1"/>
    </source>
</evidence>
<evidence type="ECO:0000256" key="1">
    <source>
        <dbReference type="SAM" id="MobiDB-lite"/>
    </source>
</evidence>
<sequence length="113" mass="12609">MTGTVDLFNQSVIFYRFFHSGSWGSWCLSPAVYGREVASAHTNKHSLILRAIERPLNRHVFGLWEEAAVPGENSPMHRDNIRTPCRKIPGQESNQGPSCCKATVLPAVPPCKF</sequence>
<name>A0ABU7EZY8_9TELE</name>
<proteinExistence type="predicted"/>
<keyword evidence="3" id="KW-1185">Reference proteome</keyword>
<dbReference type="Proteomes" id="UP001352852">
    <property type="component" value="Unassembled WGS sequence"/>
</dbReference>
<gene>
    <name evidence="2" type="ORF">CHARACLAT_025869</name>
</gene>
<evidence type="ECO:0000313" key="3">
    <source>
        <dbReference type="Proteomes" id="UP001352852"/>
    </source>
</evidence>
<protein>
    <submittedName>
        <fullName evidence="2">Uncharacterized protein</fullName>
    </submittedName>
</protein>
<feature type="region of interest" description="Disordered" evidence="1">
    <location>
        <begin position="72"/>
        <end position="97"/>
    </location>
</feature>
<accession>A0ABU7EZY8</accession>